<keyword evidence="1" id="KW-1133">Transmembrane helix</keyword>
<keyword evidence="1" id="KW-0812">Transmembrane</keyword>
<keyword evidence="1" id="KW-0472">Membrane</keyword>
<dbReference type="Pfam" id="PF12292">
    <property type="entry name" value="DUF3624"/>
    <property type="match status" value="1"/>
</dbReference>
<evidence type="ECO:0000313" key="3">
    <source>
        <dbReference type="Proteomes" id="UP000676428"/>
    </source>
</evidence>
<dbReference type="Proteomes" id="UP000676428">
    <property type="component" value="Chromosome"/>
</dbReference>
<dbReference type="InterPro" id="IPR022072">
    <property type="entry name" value="DUF3624"/>
</dbReference>
<sequence>MACEECFGTIFRRKLGRYKACMWQLAGLSATCWPLWYWLYHTTPRTVNSIALLFFCCAFSGLLLLHLLVLTYRHLRARK</sequence>
<accession>A0ABX8DJB7</accession>
<dbReference type="EMBL" id="CP074572">
    <property type="protein sequence ID" value="QVK24872.1"/>
    <property type="molecule type" value="Genomic_DNA"/>
</dbReference>
<evidence type="ECO:0000313" key="2">
    <source>
        <dbReference type="EMBL" id="QVK24872.1"/>
    </source>
</evidence>
<gene>
    <name evidence="2" type="ORF">KHX94_14060</name>
</gene>
<name>A0ABX8DJB7_9GAMM</name>
<evidence type="ECO:0000256" key="1">
    <source>
        <dbReference type="SAM" id="Phobius"/>
    </source>
</evidence>
<reference evidence="2 3" key="1">
    <citation type="journal article" date="2012" name="Int. J. Syst. Evol. Microbiol.">
        <title>Shewanella dokdonensis sp. nov., isolated from seawater.</title>
        <authorList>
            <person name="Sung H.R."/>
            <person name="Yoon J.H."/>
            <person name="Ghim S.Y."/>
        </authorList>
    </citation>
    <scope>NUCLEOTIDE SEQUENCE [LARGE SCALE GENOMIC DNA]</scope>
    <source>
        <strain evidence="2 3">DSM 23626</strain>
    </source>
</reference>
<organism evidence="2 3">
    <name type="scientific">Shewanella dokdonensis</name>
    <dbReference type="NCBI Taxonomy" id="712036"/>
    <lineage>
        <taxon>Bacteria</taxon>
        <taxon>Pseudomonadati</taxon>
        <taxon>Pseudomonadota</taxon>
        <taxon>Gammaproteobacteria</taxon>
        <taxon>Alteromonadales</taxon>
        <taxon>Shewanellaceae</taxon>
        <taxon>Shewanella</taxon>
    </lineage>
</organism>
<keyword evidence="3" id="KW-1185">Reference proteome</keyword>
<proteinExistence type="predicted"/>
<dbReference type="RefSeq" id="WP_213683452.1">
    <property type="nucleotide sequence ID" value="NZ_CP074572.1"/>
</dbReference>
<feature type="transmembrane region" description="Helical" evidence="1">
    <location>
        <begin position="51"/>
        <end position="72"/>
    </location>
</feature>
<feature type="transmembrane region" description="Helical" evidence="1">
    <location>
        <begin position="20"/>
        <end position="39"/>
    </location>
</feature>
<protein>
    <submittedName>
        <fullName evidence="2">DUF3624 domain-containing protein</fullName>
    </submittedName>
</protein>